<feature type="transmembrane region" description="Helical" evidence="1">
    <location>
        <begin position="196"/>
        <end position="218"/>
    </location>
</feature>
<sequence length="306" mass="31308">MQPEAIIAAALALCAALASAVGDVIRQRSAQEITDKPDVGHLELFRMSLRDLRFWGGGIAAVANYGLQAAALVVGSVMLVTGLQVTALLFALPIYARITKQAVSRAEWLWAAVLAAALAVVVIVGDPTPGRDRASGSVWLVVALVMIPLLVVCVVMARRHAGTPTAAVLLAVVAGASLAMFAVLTKSIVAVAHDGFWAVLTAPELVPWLAATLTGMIFQQSAFRAGALTASMPTITVAKPLVATVLGILVLGEHLQAGGVEDVAVAVSLVLVIVATAKLARGEAATIAASAGGRDTALPAGARPER</sequence>
<feature type="transmembrane region" description="Helical" evidence="1">
    <location>
        <begin position="137"/>
        <end position="157"/>
    </location>
</feature>
<keyword evidence="1" id="KW-0472">Membrane</keyword>
<evidence type="ECO:0000313" key="4">
    <source>
        <dbReference type="Proteomes" id="UP000193090"/>
    </source>
</evidence>
<feature type="chain" id="PRO_5039584832" description="Dehydrogenase" evidence="2">
    <location>
        <begin position="21"/>
        <end position="306"/>
    </location>
</feature>
<keyword evidence="2" id="KW-0732">Signal</keyword>
<feature type="signal peptide" evidence="2">
    <location>
        <begin position="1"/>
        <end position="20"/>
    </location>
</feature>
<protein>
    <recommendedName>
        <fullName evidence="5">Dehydrogenase</fullName>
    </recommendedName>
</protein>
<dbReference type="EMBL" id="LQPZ01000040">
    <property type="protein sequence ID" value="ORX01056.1"/>
    <property type="molecule type" value="Genomic_DNA"/>
</dbReference>
<evidence type="ECO:0000256" key="1">
    <source>
        <dbReference type="SAM" id="Phobius"/>
    </source>
</evidence>
<gene>
    <name evidence="3" type="ORF">AWC30_14345</name>
</gene>
<dbReference type="NCBIfam" id="NF038012">
    <property type="entry name" value="DMT_1"/>
    <property type="match status" value="1"/>
</dbReference>
<accession>A0A1X2EG70</accession>
<proteinExistence type="predicted"/>
<feature type="transmembrane region" description="Helical" evidence="1">
    <location>
        <begin position="69"/>
        <end position="96"/>
    </location>
</feature>
<evidence type="ECO:0008006" key="5">
    <source>
        <dbReference type="Google" id="ProtNLM"/>
    </source>
</evidence>
<keyword evidence="1" id="KW-0812">Transmembrane</keyword>
<dbReference type="PANTHER" id="PTHR40761">
    <property type="entry name" value="CONSERVED INTEGRAL MEMBRANE ALANINE VALINE AND LEUCINE RICH PROTEIN-RELATED"/>
    <property type="match status" value="1"/>
</dbReference>
<evidence type="ECO:0000256" key="2">
    <source>
        <dbReference type="SAM" id="SignalP"/>
    </source>
</evidence>
<dbReference type="AlphaFoldDB" id="A0A1X2EG70"/>
<keyword evidence="1" id="KW-1133">Transmembrane helix</keyword>
<organism evidence="3 4">
    <name type="scientific">Mycolicibacillus trivialis</name>
    <dbReference type="NCBI Taxonomy" id="1798"/>
    <lineage>
        <taxon>Bacteria</taxon>
        <taxon>Bacillati</taxon>
        <taxon>Actinomycetota</taxon>
        <taxon>Actinomycetes</taxon>
        <taxon>Mycobacteriales</taxon>
        <taxon>Mycobacteriaceae</taxon>
        <taxon>Mycolicibacillus</taxon>
    </lineage>
</organism>
<reference evidence="3 4" key="1">
    <citation type="submission" date="2016-01" db="EMBL/GenBank/DDBJ databases">
        <title>The new phylogeny of the genus Mycobacterium.</title>
        <authorList>
            <person name="Tarcisio F."/>
            <person name="Conor M."/>
            <person name="Antonella G."/>
            <person name="Elisabetta G."/>
            <person name="Giulia F.S."/>
            <person name="Sara T."/>
            <person name="Anna F."/>
            <person name="Clotilde B."/>
            <person name="Roberto B."/>
            <person name="Veronica D.S."/>
            <person name="Fabio R."/>
            <person name="Monica P."/>
            <person name="Olivier J."/>
            <person name="Enrico T."/>
            <person name="Nicola S."/>
        </authorList>
    </citation>
    <scope>NUCLEOTIDE SEQUENCE [LARGE SCALE GENOMIC DNA]</scope>
    <source>
        <strain evidence="3 4">DSM 44153</strain>
    </source>
</reference>
<dbReference type="RefSeq" id="WP_085110872.1">
    <property type="nucleotide sequence ID" value="NZ_JACKSN010000005.1"/>
</dbReference>
<dbReference type="PANTHER" id="PTHR40761:SF1">
    <property type="entry name" value="CONSERVED INTEGRAL MEMBRANE ALANINE VALINE AND LEUCINE RICH PROTEIN-RELATED"/>
    <property type="match status" value="1"/>
</dbReference>
<evidence type="ECO:0000313" key="3">
    <source>
        <dbReference type="EMBL" id="ORX01056.1"/>
    </source>
</evidence>
<dbReference type="OrthoDB" id="4761185at2"/>
<dbReference type="STRING" id="1798.AWC30_14345"/>
<keyword evidence="4" id="KW-1185">Reference proteome</keyword>
<feature type="transmembrane region" description="Helical" evidence="1">
    <location>
        <begin position="108"/>
        <end position="125"/>
    </location>
</feature>
<feature type="transmembrane region" description="Helical" evidence="1">
    <location>
        <begin position="164"/>
        <end position="184"/>
    </location>
</feature>
<dbReference type="Proteomes" id="UP000193090">
    <property type="component" value="Unassembled WGS sequence"/>
</dbReference>
<name>A0A1X2EG70_9MYCO</name>
<comment type="caution">
    <text evidence="3">The sequence shown here is derived from an EMBL/GenBank/DDBJ whole genome shotgun (WGS) entry which is preliminary data.</text>
</comment>